<comment type="caution">
    <text evidence="2">The sequence shown here is derived from an EMBL/GenBank/DDBJ whole genome shotgun (WGS) entry which is preliminary data.</text>
</comment>
<keyword evidence="3" id="KW-1185">Reference proteome</keyword>
<evidence type="ECO:0000313" key="3">
    <source>
        <dbReference type="Proteomes" id="UP001428341"/>
    </source>
</evidence>
<feature type="region of interest" description="Disordered" evidence="1">
    <location>
        <begin position="46"/>
        <end position="68"/>
    </location>
</feature>
<name>A0AAP0QV98_9ROSI</name>
<evidence type="ECO:0000313" key="2">
    <source>
        <dbReference type="EMBL" id="KAK9228432.1"/>
    </source>
</evidence>
<accession>A0AAP0QV98</accession>
<dbReference type="Proteomes" id="UP001428341">
    <property type="component" value="Unassembled WGS sequence"/>
</dbReference>
<evidence type="ECO:0000256" key="1">
    <source>
        <dbReference type="SAM" id="MobiDB-lite"/>
    </source>
</evidence>
<proteinExistence type="predicted"/>
<sequence length="68" mass="7485">MALPVPEAPVVPAALTFTDTYVYVARIQAASCMDLTKDCQKSRKRKTITARGSDPTNSLTLNFNELRP</sequence>
<reference evidence="2 3" key="1">
    <citation type="submission" date="2024-05" db="EMBL/GenBank/DDBJ databases">
        <title>Haplotype-resolved chromosome-level genome assembly of Huyou (Citrus changshanensis).</title>
        <authorList>
            <person name="Miao C."/>
            <person name="Chen W."/>
            <person name="Wu Y."/>
            <person name="Wang L."/>
            <person name="Zhao S."/>
            <person name="Grierson D."/>
            <person name="Xu C."/>
            <person name="Chen K."/>
        </authorList>
    </citation>
    <scope>NUCLEOTIDE SEQUENCE [LARGE SCALE GENOMIC DNA]</scope>
    <source>
        <strain evidence="2">01-14</strain>
        <tissue evidence="2">Leaf</tissue>
    </source>
</reference>
<organism evidence="2 3">
    <name type="scientific">Citrus x changshan-huyou</name>
    <dbReference type="NCBI Taxonomy" id="2935761"/>
    <lineage>
        <taxon>Eukaryota</taxon>
        <taxon>Viridiplantae</taxon>
        <taxon>Streptophyta</taxon>
        <taxon>Embryophyta</taxon>
        <taxon>Tracheophyta</taxon>
        <taxon>Spermatophyta</taxon>
        <taxon>Magnoliopsida</taxon>
        <taxon>eudicotyledons</taxon>
        <taxon>Gunneridae</taxon>
        <taxon>Pentapetalae</taxon>
        <taxon>rosids</taxon>
        <taxon>malvids</taxon>
        <taxon>Sapindales</taxon>
        <taxon>Rutaceae</taxon>
        <taxon>Aurantioideae</taxon>
        <taxon>Citrus</taxon>
    </lineage>
</organism>
<dbReference type="AlphaFoldDB" id="A0AAP0QV98"/>
<gene>
    <name evidence="2" type="ORF">WN944_021382</name>
</gene>
<feature type="compositionally biased region" description="Polar residues" evidence="1">
    <location>
        <begin position="54"/>
        <end position="68"/>
    </location>
</feature>
<protein>
    <submittedName>
        <fullName evidence="2">Uncharacterized protein</fullName>
    </submittedName>
</protein>
<dbReference type="EMBL" id="JBCGBO010000001">
    <property type="protein sequence ID" value="KAK9228432.1"/>
    <property type="molecule type" value="Genomic_DNA"/>
</dbReference>